<gene>
    <name evidence="2" type="ORF">GQ43DRAFT_469097</name>
</gene>
<name>A0A9P4JSN4_9PLEO</name>
<dbReference type="EMBL" id="ML993876">
    <property type="protein sequence ID" value="KAF2204445.1"/>
    <property type="molecule type" value="Genomic_DNA"/>
</dbReference>
<sequence>MPDKQAFRPFRLRMDSPQSPPLPMPEPQEDLSGLIRVSQLYVSLKAREGLTYQHDELPELTLQTIPGEIRLMIYGYLLPPFQGSPRGVNCKGLRLSCKQLKAEFEHRALKMTRKFCEDVQRDWHKKYTITDGTTVDQLGSISVCMPKSYLELGTLTVYAPKAIFRHGFRYNEELSAFFPLHLDSLALIFCEDRYQPPIFRFDPERLRIFMHVISLDLNKGEIELFKGPAYVGNAKISIRKLELDFGWVDWGWVRPSIGPPTPYWHTTPRRKDGVWISGVVYEAVWARENKELFVAAPPSLTEFPTSST</sequence>
<feature type="region of interest" description="Disordered" evidence="1">
    <location>
        <begin position="1"/>
        <end position="28"/>
    </location>
</feature>
<comment type="caution">
    <text evidence="2">The sequence shown here is derived from an EMBL/GenBank/DDBJ whole genome shotgun (WGS) entry which is preliminary data.</text>
</comment>
<protein>
    <submittedName>
        <fullName evidence="2">Uncharacterized protein</fullName>
    </submittedName>
</protein>
<evidence type="ECO:0000313" key="2">
    <source>
        <dbReference type="EMBL" id="KAF2204445.1"/>
    </source>
</evidence>
<dbReference type="AlphaFoldDB" id="A0A9P4JSN4"/>
<accession>A0A9P4JSN4</accession>
<evidence type="ECO:0000313" key="3">
    <source>
        <dbReference type="Proteomes" id="UP000799536"/>
    </source>
</evidence>
<dbReference type="Proteomes" id="UP000799536">
    <property type="component" value="Unassembled WGS sequence"/>
</dbReference>
<dbReference type="OrthoDB" id="3801219at2759"/>
<keyword evidence="3" id="KW-1185">Reference proteome</keyword>
<proteinExistence type="predicted"/>
<reference evidence="2" key="1">
    <citation type="journal article" date="2020" name="Stud. Mycol.">
        <title>101 Dothideomycetes genomes: a test case for predicting lifestyles and emergence of pathogens.</title>
        <authorList>
            <person name="Haridas S."/>
            <person name="Albert R."/>
            <person name="Binder M."/>
            <person name="Bloem J."/>
            <person name="Labutti K."/>
            <person name="Salamov A."/>
            <person name="Andreopoulos B."/>
            <person name="Baker S."/>
            <person name="Barry K."/>
            <person name="Bills G."/>
            <person name="Bluhm B."/>
            <person name="Cannon C."/>
            <person name="Castanera R."/>
            <person name="Culley D."/>
            <person name="Daum C."/>
            <person name="Ezra D."/>
            <person name="Gonzalez J."/>
            <person name="Henrissat B."/>
            <person name="Kuo A."/>
            <person name="Liang C."/>
            <person name="Lipzen A."/>
            <person name="Lutzoni F."/>
            <person name="Magnuson J."/>
            <person name="Mondo S."/>
            <person name="Nolan M."/>
            <person name="Ohm R."/>
            <person name="Pangilinan J."/>
            <person name="Park H.-J."/>
            <person name="Ramirez L."/>
            <person name="Alfaro M."/>
            <person name="Sun H."/>
            <person name="Tritt A."/>
            <person name="Yoshinaga Y."/>
            <person name="Zwiers L.-H."/>
            <person name="Turgeon B."/>
            <person name="Goodwin S."/>
            <person name="Spatafora J."/>
            <person name="Crous P."/>
            <person name="Grigoriev I."/>
        </authorList>
    </citation>
    <scope>NUCLEOTIDE SEQUENCE</scope>
    <source>
        <strain evidence="2">ATCC 74209</strain>
    </source>
</reference>
<organism evidence="2 3">
    <name type="scientific">Delitschia confertaspora ATCC 74209</name>
    <dbReference type="NCBI Taxonomy" id="1513339"/>
    <lineage>
        <taxon>Eukaryota</taxon>
        <taxon>Fungi</taxon>
        <taxon>Dikarya</taxon>
        <taxon>Ascomycota</taxon>
        <taxon>Pezizomycotina</taxon>
        <taxon>Dothideomycetes</taxon>
        <taxon>Pleosporomycetidae</taxon>
        <taxon>Pleosporales</taxon>
        <taxon>Delitschiaceae</taxon>
        <taxon>Delitschia</taxon>
    </lineage>
</organism>
<evidence type="ECO:0000256" key="1">
    <source>
        <dbReference type="SAM" id="MobiDB-lite"/>
    </source>
</evidence>